<dbReference type="EMBL" id="CP108318">
    <property type="protein sequence ID" value="WTW66109.1"/>
    <property type="molecule type" value="Genomic_DNA"/>
</dbReference>
<evidence type="ECO:0000256" key="1">
    <source>
        <dbReference type="SAM" id="MobiDB-lite"/>
    </source>
</evidence>
<organism evidence="2">
    <name type="scientific">Streptomyces sp. NBC_00003</name>
    <dbReference type="NCBI Taxonomy" id="2903608"/>
    <lineage>
        <taxon>Bacteria</taxon>
        <taxon>Bacillati</taxon>
        <taxon>Actinomycetota</taxon>
        <taxon>Actinomycetes</taxon>
        <taxon>Kitasatosporales</taxon>
        <taxon>Streptomycetaceae</taxon>
        <taxon>Streptomyces</taxon>
    </lineage>
</organism>
<feature type="compositionally biased region" description="Basic residues" evidence="1">
    <location>
        <begin position="1"/>
        <end position="11"/>
    </location>
</feature>
<proteinExistence type="predicted"/>
<evidence type="ECO:0000313" key="2">
    <source>
        <dbReference type="EMBL" id="WTW66109.1"/>
    </source>
</evidence>
<reference evidence="2" key="1">
    <citation type="submission" date="2022-10" db="EMBL/GenBank/DDBJ databases">
        <title>The complete genomes of actinobacterial strains from the NBC collection.</title>
        <authorList>
            <person name="Joergensen T.S."/>
            <person name="Alvarez Arevalo M."/>
            <person name="Sterndorff E.B."/>
            <person name="Faurdal D."/>
            <person name="Vuksanovic O."/>
            <person name="Mourched A.-S."/>
            <person name="Charusanti P."/>
            <person name="Shaw S."/>
            <person name="Blin K."/>
            <person name="Weber T."/>
        </authorList>
    </citation>
    <scope>NUCLEOTIDE SEQUENCE</scope>
    <source>
        <strain evidence="2">NBC_00003</strain>
    </source>
</reference>
<feature type="region of interest" description="Disordered" evidence="1">
    <location>
        <begin position="1"/>
        <end position="22"/>
    </location>
</feature>
<sequence>MALFGRGKRRGAASGEGCPDHDPCSRLAGIPVRELDSRLRLVVTPIADLGSDSITAQLGGGLAALLVAMGAPGTARAHAVPAHFTPHWNSTPPDLLARALRNMEHDRLAIETLAGGNGGPALHVVTGQDGLPGAGHVLRLEQVLGQKLPHGALVAMPSSNRFYAVPIHSGDDLSLLDPLVSAVRGLAEHGPVLSQDAFWLHDGQLDPLNATVKDGELRYFPSDAFKQLLPQLRRDSTR</sequence>
<gene>
    <name evidence="2" type="ORF">OG549_38810</name>
</gene>
<accession>A0AAU2VHN4</accession>
<protein>
    <submittedName>
        <fullName evidence="2">Uncharacterized protein</fullName>
    </submittedName>
</protein>
<name>A0AAU2VHN4_9ACTN</name>
<dbReference type="AlphaFoldDB" id="A0AAU2VHN4"/>